<dbReference type="InterPro" id="IPR051189">
    <property type="entry name" value="Splicing_assoc_domain"/>
</dbReference>
<dbReference type="Gene3D" id="3.30.1370.50">
    <property type="entry name" value="R3H-like domain"/>
    <property type="match status" value="1"/>
</dbReference>
<evidence type="ECO:0000256" key="8">
    <source>
        <dbReference type="ARBA" id="ARBA00023242"/>
    </source>
</evidence>
<keyword evidence="7" id="KW-0508">mRNA splicing</keyword>
<gene>
    <name evidence="12" type="ORF">GMORB2_1991</name>
</gene>
<dbReference type="InterPro" id="IPR000467">
    <property type="entry name" value="G_patch_dom"/>
</dbReference>
<feature type="region of interest" description="Disordered" evidence="9">
    <location>
        <begin position="334"/>
        <end position="370"/>
    </location>
</feature>
<evidence type="ECO:0000256" key="3">
    <source>
        <dbReference type="ARBA" id="ARBA00010306"/>
    </source>
</evidence>
<dbReference type="GeneID" id="55968221"/>
<evidence type="ECO:0000256" key="9">
    <source>
        <dbReference type="SAM" id="MobiDB-lite"/>
    </source>
</evidence>
<dbReference type="EMBL" id="JAANYQ010000012">
    <property type="protein sequence ID" value="KAF4121583.1"/>
    <property type="molecule type" value="Genomic_DNA"/>
</dbReference>
<dbReference type="AlphaFoldDB" id="A0A9P4YR52"/>
<feature type="compositionally biased region" description="Basic residues" evidence="9">
    <location>
        <begin position="209"/>
        <end position="225"/>
    </location>
</feature>
<dbReference type="GO" id="GO:0005634">
    <property type="term" value="C:nucleus"/>
    <property type="evidence" value="ECO:0007669"/>
    <property type="project" value="UniProtKB-SubCell"/>
</dbReference>
<dbReference type="PROSITE" id="PS50174">
    <property type="entry name" value="G_PATCH"/>
    <property type="match status" value="1"/>
</dbReference>
<reference evidence="12" key="1">
    <citation type="submission" date="2020-03" db="EMBL/GenBank/DDBJ databases">
        <title>Site-based positive gene gene selection in Geosmithia morbida across the United States reveals a broad range of putative effectors and factors for local host and environmental adapation.</title>
        <authorList>
            <person name="Onufrak A."/>
            <person name="Murdoch R.W."/>
            <person name="Gazis R."/>
            <person name="Huff M."/>
            <person name="Staton M."/>
            <person name="Klingeman W."/>
            <person name="Hadziabdic D."/>
        </authorList>
    </citation>
    <scope>NUCLEOTIDE SEQUENCE</scope>
    <source>
        <strain evidence="12">1262</strain>
    </source>
</reference>
<dbReference type="Proteomes" id="UP000749293">
    <property type="component" value="Unassembled WGS sequence"/>
</dbReference>
<dbReference type="OrthoDB" id="21470at2759"/>
<dbReference type="InterPro" id="IPR001374">
    <property type="entry name" value="R3H_dom"/>
</dbReference>
<feature type="region of interest" description="Disordered" evidence="9">
    <location>
        <begin position="29"/>
        <end position="77"/>
    </location>
</feature>
<accession>A0A9P4YR52</accession>
<name>A0A9P4YR52_9HYPO</name>
<organism evidence="12 13">
    <name type="scientific">Geosmithia morbida</name>
    <dbReference type="NCBI Taxonomy" id="1094350"/>
    <lineage>
        <taxon>Eukaryota</taxon>
        <taxon>Fungi</taxon>
        <taxon>Dikarya</taxon>
        <taxon>Ascomycota</taxon>
        <taxon>Pezizomycotina</taxon>
        <taxon>Sordariomycetes</taxon>
        <taxon>Hypocreomycetidae</taxon>
        <taxon>Hypocreales</taxon>
        <taxon>Bionectriaceae</taxon>
        <taxon>Geosmithia</taxon>
    </lineage>
</organism>
<feature type="compositionally biased region" description="Basic and acidic residues" evidence="9">
    <location>
        <begin position="33"/>
        <end position="54"/>
    </location>
</feature>
<dbReference type="GO" id="GO:0006397">
    <property type="term" value="P:mRNA processing"/>
    <property type="evidence" value="ECO:0007669"/>
    <property type="project" value="UniProtKB-KW"/>
</dbReference>
<evidence type="ECO:0000313" key="12">
    <source>
        <dbReference type="EMBL" id="KAF4121583.1"/>
    </source>
</evidence>
<comment type="similarity">
    <text evidence="3">Belongs to the SQS1 family.</text>
</comment>
<feature type="region of interest" description="Disordered" evidence="9">
    <location>
        <begin position="131"/>
        <end position="154"/>
    </location>
</feature>
<dbReference type="InterPro" id="IPR034082">
    <property type="entry name" value="R3H_G-patch"/>
</dbReference>
<dbReference type="GO" id="GO:0003676">
    <property type="term" value="F:nucleic acid binding"/>
    <property type="evidence" value="ECO:0007669"/>
    <property type="project" value="UniProtKB-UniRule"/>
</dbReference>
<dbReference type="Pfam" id="PF01585">
    <property type="entry name" value="G-patch"/>
    <property type="match status" value="1"/>
</dbReference>
<dbReference type="SMART" id="SM00393">
    <property type="entry name" value="R3H"/>
    <property type="match status" value="1"/>
</dbReference>
<evidence type="ECO:0000256" key="7">
    <source>
        <dbReference type="ARBA" id="ARBA00023187"/>
    </source>
</evidence>
<proteinExistence type="inferred from homology"/>
<evidence type="ECO:0000259" key="11">
    <source>
        <dbReference type="PROSITE" id="PS51061"/>
    </source>
</evidence>
<feature type="domain" description="R3H" evidence="11">
    <location>
        <begin position="448"/>
        <end position="510"/>
    </location>
</feature>
<dbReference type="CDD" id="cd02646">
    <property type="entry name" value="R3H_G-patch"/>
    <property type="match status" value="1"/>
</dbReference>
<evidence type="ECO:0000256" key="1">
    <source>
        <dbReference type="ARBA" id="ARBA00004123"/>
    </source>
</evidence>
<keyword evidence="5" id="KW-0963">Cytoplasm</keyword>
<keyword evidence="13" id="KW-1185">Reference proteome</keyword>
<dbReference type="SUPFAM" id="SSF82708">
    <property type="entry name" value="R3H domain"/>
    <property type="match status" value="1"/>
</dbReference>
<feature type="region of interest" description="Disordered" evidence="9">
    <location>
        <begin position="197"/>
        <end position="318"/>
    </location>
</feature>
<dbReference type="InterPro" id="IPR036867">
    <property type="entry name" value="R3H_dom_sf"/>
</dbReference>
<protein>
    <recommendedName>
        <fullName evidence="4">Protein SQS1</fullName>
    </recommendedName>
</protein>
<comment type="subcellular location">
    <subcellularLocation>
        <location evidence="2">Cytoplasm</location>
    </subcellularLocation>
    <subcellularLocation>
        <location evidence="1">Nucleus</location>
    </subcellularLocation>
</comment>
<evidence type="ECO:0000259" key="10">
    <source>
        <dbReference type="PROSITE" id="PS50174"/>
    </source>
</evidence>
<dbReference type="GO" id="GO:0005737">
    <property type="term" value="C:cytoplasm"/>
    <property type="evidence" value="ECO:0007669"/>
    <property type="project" value="UniProtKB-SubCell"/>
</dbReference>
<comment type="caution">
    <text evidence="12">The sequence shown here is derived from an EMBL/GenBank/DDBJ whole genome shotgun (WGS) entry which is preliminary data.</text>
</comment>
<evidence type="ECO:0000256" key="2">
    <source>
        <dbReference type="ARBA" id="ARBA00004496"/>
    </source>
</evidence>
<feature type="domain" description="G-patch" evidence="10">
    <location>
        <begin position="573"/>
        <end position="616"/>
    </location>
</feature>
<feature type="region of interest" description="Disordered" evidence="9">
    <location>
        <begin position="534"/>
        <end position="560"/>
    </location>
</feature>
<dbReference type="PANTHER" id="PTHR14195">
    <property type="entry name" value="G PATCH DOMAIN CONTAINING PROTEIN 2"/>
    <property type="match status" value="1"/>
</dbReference>
<evidence type="ECO:0000256" key="6">
    <source>
        <dbReference type="ARBA" id="ARBA00022664"/>
    </source>
</evidence>
<dbReference type="SMART" id="SM00443">
    <property type="entry name" value="G_patch"/>
    <property type="match status" value="1"/>
</dbReference>
<dbReference type="PROSITE" id="PS51061">
    <property type="entry name" value="R3H"/>
    <property type="match status" value="1"/>
</dbReference>
<keyword evidence="8" id="KW-0539">Nucleus</keyword>
<sequence length="616" mass="68760">MPIFPQYYGTGNAGASEPLKELEDGILQTDDVNEAKPSQREAKSELSSKRRSDDVLPTDDLNEAGPSQPEVEDESLQNVSGMDADAMPLNAQIKTAYEHVMNAKKEESQKINHGNAPDGLFYFDLGREALPPSMAPTGENVQLPRDTNLGNSSSDEEVILFKGRDAATQVSDKEKPQQKWTVMATDIQVVAEYLPKKIANDGGQDTTKNRPKHTPPREKGRKRYQKRDDDDAFLADYIANMQENGEIEQLMSPDSRNMRDLGGSQDEEDMLREATPENVLSAGTKLDSPGSHTRDNAIAKASSAKLRSVNDQYSSQSDADDEILAKLIAGQDLSDNANQAWPEEFDFSSSDSTDDKKAPQNQFDIDDFDVMDWERPSLRKKRNKKAAQSQPTFDVSDDELEQTLQAAWKNDRFKKSERKKRREELRELGMLGKNAGTPNDPRVKYPDGMKLEQVAEEIKDFLRGADQNMSFPPMDTHGRKMIHELANKFNVKSKSIGKADQRRTTLYRTNRTLPFVEGPFENAVARINRRYFPRLDTKGKRNKRPSQPGRSNDAAASYRDGEIVGAAAPELGVENRGRAMLEKMGWSEGTALGAMDNKGILQPVPQTMKKSRAGLG</sequence>
<evidence type="ECO:0000256" key="5">
    <source>
        <dbReference type="ARBA" id="ARBA00022490"/>
    </source>
</evidence>
<dbReference type="RefSeq" id="XP_035320235.1">
    <property type="nucleotide sequence ID" value="XM_035463971.1"/>
</dbReference>
<evidence type="ECO:0000313" key="13">
    <source>
        <dbReference type="Proteomes" id="UP000749293"/>
    </source>
</evidence>
<dbReference type="Pfam" id="PF01424">
    <property type="entry name" value="R3H"/>
    <property type="match status" value="1"/>
</dbReference>
<dbReference type="GO" id="GO:0008380">
    <property type="term" value="P:RNA splicing"/>
    <property type="evidence" value="ECO:0007669"/>
    <property type="project" value="UniProtKB-KW"/>
</dbReference>
<evidence type="ECO:0000256" key="4">
    <source>
        <dbReference type="ARBA" id="ARBA00018964"/>
    </source>
</evidence>
<keyword evidence="6" id="KW-0507">mRNA processing</keyword>